<feature type="domain" description="RNase H type-1" evidence="1">
    <location>
        <begin position="8"/>
        <end position="74"/>
    </location>
</feature>
<dbReference type="CDD" id="cd06222">
    <property type="entry name" value="RNase_H_like"/>
    <property type="match status" value="1"/>
</dbReference>
<dbReference type="InterPro" id="IPR044730">
    <property type="entry name" value="RNase_H-like_dom_plant"/>
</dbReference>
<accession>A0AAN9J4A7</accession>
<evidence type="ECO:0000259" key="1">
    <source>
        <dbReference type="Pfam" id="PF13456"/>
    </source>
</evidence>
<sequence length="141" mass="16181">MIFIFSFSSYVDYGNILLAGELLAIRMGLQKAWAKGFKEIVCESDLAEAVRLVNSMVVSPTHLYEVFLVDIANLKQKGVVRLYHMVQLANAEASLWKLPGDAREGSLKCGNKQSYNPLMKESRWTYQRRRSNVHGKWVRQR</sequence>
<keyword evidence="3" id="KW-1185">Reference proteome</keyword>
<proteinExistence type="predicted"/>
<gene>
    <name evidence="2" type="ORF">RIF29_07383</name>
</gene>
<dbReference type="InterPro" id="IPR002156">
    <property type="entry name" value="RNaseH_domain"/>
</dbReference>
<organism evidence="2 3">
    <name type="scientific">Crotalaria pallida</name>
    <name type="common">Smooth rattlebox</name>
    <name type="synonym">Crotalaria striata</name>
    <dbReference type="NCBI Taxonomy" id="3830"/>
    <lineage>
        <taxon>Eukaryota</taxon>
        <taxon>Viridiplantae</taxon>
        <taxon>Streptophyta</taxon>
        <taxon>Embryophyta</taxon>
        <taxon>Tracheophyta</taxon>
        <taxon>Spermatophyta</taxon>
        <taxon>Magnoliopsida</taxon>
        <taxon>eudicotyledons</taxon>
        <taxon>Gunneridae</taxon>
        <taxon>Pentapetalae</taxon>
        <taxon>rosids</taxon>
        <taxon>fabids</taxon>
        <taxon>Fabales</taxon>
        <taxon>Fabaceae</taxon>
        <taxon>Papilionoideae</taxon>
        <taxon>50 kb inversion clade</taxon>
        <taxon>genistoids sensu lato</taxon>
        <taxon>core genistoids</taxon>
        <taxon>Crotalarieae</taxon>
        <taxon>Crotalaria</taxon>
    </lineage>
</organism>
<comment type="caution">
    <text evidence="2">The sequence shown here is derived from an EMBL/GenBank/DDBJ whole genome shotgun (WGS) entry which is preliminary data.</text>
</comment>
<evidence type="ECO:0000313" key="2">
    <source>
        <dbReference type="EMBL" id="KAK7291878.1"/>
    </source>
</evidence>
<dbReference type="Proteomes" id="UP001372338">
    <property type="component" value="Unassembled WGS sequence"/>
</dbReference>
<dbReference type="Pfam" id="PF13456">
    <property type="entry name" value="RVT_3"/>
    <property type="match status" value="1"/>
</dbReference>
<reference evidence="2 3" key="1">
    <citation type="submission" date="2024-01" db="EMBL/GenBank/DDBJ databases">
        <title>The genomes of 5 underutilized Papilionoideae crops provide insights into root nodulation and disease resistanc.</title>
        <authorList>
            <person name="Yuan L."/>
        </authorList>
    </citation>
    <scope>NUCLEOTIDE SEQUENCE [LARGE SCALE GENOMIC DNA]</scope>
    <source>
        <strain evidence="2">ZHUSHIDOU_FW_LH</strain>
        <tissue evidence="2">Leaf</tissue>
    </source>
</reference>
<dbReference type="EMBL" id="JAYWIO010000001">
    <property type="protein sequence ID" value="KAK7291878.1"/>
    <property type="molecule type" value="Genomic_DNA"/>
</dbReference>
<dbReference type="GO" id="GO:0003676">
    <property type="term" value="F:nucleic acid binding"/>
    <property type="evidence" value="ECO:0007669"/>
    <property type="project" value="InterPro"/>
</dbReference>
<evidence type="ECO:0000313" key="3">
    <source>
        <dbReference type="Proteomes" id="UP001372338"/>
    </source>
</evidence>
<dbReference type="AlphaFoldDB" id="A0AAN9J4A7"/>
<protein>
    <recommendedName>
        <fullName evidence="1">RNase H type-1 domain-containing protein</fullName>
    </recommendedName>
</protein>
<dbReference type="GO" id="GO:0004523">
    <property type="term" value="F:RNA-DNA hybrid ribonuclease activity"/>
    <property type="evidence" value="ECO:0007669"/>
    <property type="project" value="InterPro"/>
</dbReference>
<name>A0AAN9J4A7_CROPI</name>